<organism evidence="2 3">
    <name type="scientific">Mycolicibacterium elephantis DSM 44368</name>
    <dbReference type="NCBI Taxonomy" id="1335622"/>
    <lineage>
        <taxon>Bacteria</taxon>
        <taxon>Bacillati</taxon>
        <taxon>Actinomycetota</taxon>
        <taxon>Actinomycetes</taxon>
        <taxon>Mycobacteriales</taxon>
        <taxon>Mycobacteriaceae</taxon>
        <taxon>Mycolicibacterium</taxon>
    </lineage>
</organism>
<keyword evidence="1" id="KW-1133">Transmembrane helix</keyword>
<evidence type="ECO:0008006" key="4">
    <source>
        <dbReference type="Google" id="ProtNLM"/>
    </source>
</evidence>
<keyword evidence="3" id="KW-1185">Reference proteome</keyword>
<feature type="transmembrane region" description="Helical" evidence="1">
    <location>
        <begin position="169"/>
        <end position="187"/>
    </location>
</feature>
<reference evidence="2 3" key="1">
    <citation type="submission" date="2013-06" db="EMBL/GenBank/DDBJ databases">
        <title>The draft sequence of the Mycobacterium elephantis genome.</title>
        <authorList>
            <person name="Pettersson F.B."/>
            <person name="Das S."/>
            <person name="Dasgupta S."/>
            <person name="Bhattacharya A."/>
            <person name="Kirsebom L.A."/>
        </authorList>
    </citation>
    <scope>NUCLEOTIDE SEQUENCE [LARGE SCALE GENOMIC DNA]</scope>
    <source>
        <strain evidence="2 3">DSM 44368</strain>
    </source>
</reference>
<dbReference type="EMBL" id="ATDN01000023">
    <property type="protein sequence ID" value="RWA18762.1"/>
    <property type="molecule type" value="Genomic_DNA"/>
</dbReference>
<feature type="transmembrane region" description="Helical" evidence="1">
    <location>
        <begin position="100"/>
        <end position="121"/>
    </location>
</feature>
<keyword evidence="1" id="KW-0472">Membrane</keyword>
<protein>
    <recommendedName>
        <fullName evidence="4">Carotenoid biosynthesis protein</fullName>
    </recommendedName>
</protein>
<feature type="transmembrane region" description="Helical" evidence="1">
    <location>
        <begin position="133"/>
        <end position="157"/>
    </location>
</feature>
<comment type="caution">
    <text evidence="2">The sequence shown here is derived from an EMBL/GenBank/DDBJ whole genome shotgun (WGS) entry which is preliminary data.</text>
</comment>
<feature type="transmembrane region" description="Helical" evidence="1">
    <location>
        <begin position="199"/>
        <end position="221"/>
    </location>
</feature>
<feature type="transmembrane region" description="Helical" evidence="1">
    <location>
        <begin position="24"/>
        <end position="44"/>
    </location>
</feature>
<evidence type="ECO:0000313" key="3">
    <source>
        <dbReference type="Proteomes" id="UP000287177"/>
    </source>
</evidence>
<evidence type="ECO:0000313" key="2">
    <source>
        <dbReference type="EMBL" id="RWA18762.1"/>
    </source>
</evidence>
<gene>
    <name evidence="2" type="ORF">MELE44368_03780</name>
</gene>
<accession>A0A439DRF5</accession>
<name>A0A439DRF5_9MYCO</name>
<evidence type="ECO:0000256" key="1">
    <source>
        <dbReference type="SAM" id="Phobius"/>
    </source>
</evidence>
<feature type="transmembrane region" description="Helical" evidence="1">
    <location>
        <begin position="233"/>
        <end position="255"/>
    </location>
</feature>
<dbReference type="AlphaFoldDB" id="A0A439DRF5"/>
<keyword evidence="1" id="KW-0812">Transmembrane</keyword>
<sequence>MQTTIDNLMAATPVPEHPTTPVPFMAEILFTIFLGIPVVFGVFFAIKHLVTGRGPLLAFCLIGGGIACLFEPIVDTLGLCYIREGATLTTFSAMGRDFPLYINFVYIWYVGGLAYLSYRVYSTGVTRKGLFQLYLIDVFINIWLESPGVLMGAYEYYGPQPLNFWGLPLWWVCVNPVMPMTAGALIYRLTPYLPGWRMALVIAFIPMSDGIANGATAWPIWTALNLNASLVVTHLAWLVTVGLALTAVWILSFAVTRPEDEVFIKSKTRLLKAAIFGVPEDTLAARQSAGTATNRVAAQSDTVAQVNR</sequence>
<proteinExistence type="predicted"/>
<feature type="transmembrane region" description="Helical" evidence="1">
    <location>
        <begin position="56"/>
        <end position="74"/>
    </location>
</feature>
<dbReference type="Proteomes" id="UP000287177">
    <property type="component" value="Unassembled WGS sequence"/>
</dbReference>